<sequence length="352" mass="38881">MYREMSSLHGHARGITSLAFSPDGGRLASSGADTLIKVWSIRTGAVMHSLEGHTKGVNEVAWSKDGDYIGSVSDDRTLKIWNSHTGKLVKSLKGHTSYVLCLAFNPQGTLIATGGFDESLKFWESKRGHINAHTEAVSSVDFNRDGNIAVTGSYDGLIRLWDVSSGQCLKTLESKLAGSPVNNAISSVLFSPSSVQLLASSLDNMVRLWDVPNGRVLKTYTGHKCEKHIMKAAFTHPRFIRPGPATAEEIHLPEETQLEENDKESIIQRTLAVERRRRDRKGLPEILVVCGSEDQKVVLWDLQTKEVVQKLEAHRDTVLALAVHPFLPIIASGSMEHDPTIRLWLDVSEDLE</sequence>
<dbReference type="HOGENOM" id="CLU_000288_57_1_1"/>
<dbReference type="PROSITE" id="PS00678">
    <property type="entry name" value="WD_REPEATS_1"/>
    <property type="match status" value="2"/>
</dbReference>
<feature type="repeat" description="WD" evidence="3">
    <location>
        <begin position="130"/>
        <end position="171"/>
    </location>
</feature>
<feature type="repeat" description="WD" evidence="3">
    <location>
        <begin position="50"/>
        <end position="91"/>
    </location>
</feature>
<feature type="repeat" description="WD" evidence="3">
    <location>
        <begin position="182"/>
        <end position="219"/>
    </location>
</feature>
<proteinExistence type="predicted"/>
<dbReference type="AlphaFoldDB" id="A0A066V7M0"/>
<feature type="repeat" description="WD" evidence="3">
    <location>
        <begin position="8"/>
        <end position="49"/>
    </location>
</feature>
<dbReference type="GO" id="GO:0042393">
    <property type="term" value="F:histone binding"/>
    <property type="evidence" value="ECO:0007669"/>
    <property type="project" value="TreeGrafter"/>
</dbReference>
<reference evidence="5 6" key="1">
    <citation type="submission" date="2014-05" db="EMBL/GenBank/DDBJ databases">
        <title>Draft genome sequence of a rare smut relative, Tilletiaria anomala UBC 951.</title>
        <authorList>
            <consortium name="DOE Joint Genome Institute"/>
            <person name="Toome M."/>
            <person name="Kuo A."/>
            <person name="Henrissat B."/>
            <person name="Lipzen A."/>
            <person name="Tritt A."/>
            <person name="Yoshinaga Y."/>
            <person name="Zane M."/>
            <person name="Barry K."/>
            <person name="Grigoriev I.V."/>
            <person name="Spatafora J.W."/>
            <person name="Aimea M.C."/>
        </authorList>
    </citation>
    <scope>NUCLEOTIDE SEQUENCE [LARGE SCALE GENOMIC DNA]</scope>
    <source>
        <strain evidence="5 6">UBC 951</strain>
    </source>
</reference>
<accession>A0A066V7M0</accession>
<dbReference type="EMBL" id="JMSN01000138">
    <property type="protein sequence ID" value="KDN37456.1"/>
    <property type="molecule type" value="Genomic_DNA"/>
</dbReference>
<evidence type="ECO:0000256" key="3">
    <source>
        <dbReference type="PROSITE-ProRule" id="PRU00221"/>
    </source>
</evidence>
<dbReference type="PANTHER" id="PTHR22847:SF637">
    <property type="entry name" value="WD REPEAT DOMAIN 5B"/>
    <property type="match status" value="1"/>
</dbReference>
<protein>
    <submittedName>
        <fullName evidence="5">WD40 repeat-like protein</fullName>
    </submittedName>
</protein>
<dbReference type="Proteomes" id="UP000027361">
    <property type="component" value="Unassembled WGS sequence"/>
</dbReference>
<feature type="repeat" description="WD" evidence="3">
    <location>
        <begin position="92"/>
        <end position="124"/>
    </location>
</feature>
<dbReference type="Gene3D" id="2.130.10.10">
    <property type="entry name" value="YVTN repeat-like/Quinoprotein amine dehydrogenase"/>
    <property type="match status" value="2"/>
</dbReference>
<dbReference type="OMA" id="NYALKCT"/>
<dbReference type="RefSeq" id="XP_013240387.1">
    <property type="nucleotide sequence ID" value="XM_013384933.1"/>
</dbReference>
<dbReference type="InterPro" id="IPR059122">
    <property type="entry name" value="Beta-prop_WDR5-like"/>
</dbReference>
<name>A0A066V7M0_TILAU</name>
<evidence type="ECO:0000256" key="2">
    <source>
        <dbReference type="ARBA" id="ARBA00022737"/>
    </source>
</evidence>
<dbReference type="SUPFAM" id="SSF50978">
    <property type="entry name" value="WD40 repeat-like"/>
    <property type="match status" value="1"/>
</dbReference>
<keyword evidence="6" id="KW-1185">Reference proteome</keyword>
<dbReference type="PANTHER" id="PTHR22847">
    <property type="entry name" value="WD40 REPEAT PROTEIN"/>
    <property type="match status" value="1"/>
</dbReference>
<comment type="caution">
    <text evidence="5">The sequence shown here is derived from an EMBL/GenBank/DDBJ whole genome shotgun (WGS) entry which is preliminary data.</text>
</comment>
<dbReference type="PROSITE" id="PS50294">
    <property type="entry name" value="WD_REPEATS_REGION"/>
    <property type="match status" value="5"/>
</dbReference>
<dbReference type="InterPro" id="IPR036322">
    <property type="entry name" value="WD40_repeat_dom_sf"/>
</dbReference>
<dbReference type="CDD" id="cd00200">
    <property type="entry name" value="WD40"/>
    <property type="match status" value="1"/>
</dbReference>
<feature type="repeat" description="WD" evidence="3">
    <location>
        <begin position="287"/>
        <end position="310"/>
    </location>
</feature>
<evidence type="ECO:0000313" key="6">
    <source>
        <dbReference type="Proteomes" id="UP000027361"/>
    </source>
</evidence>
<evidence type="ECO:0000256" key="1">
    <source>
        <dbReference type="ARBA" id="ARBA00022574"/>
    </source>
</evidence>
<dbReference type="Pfam" id="PF25175">
    <property type="entry name" value="Beta-prop_WDR5"/>
    <property type="match status" value="1"/>
</dbReference>
<dbReference type="InterPro" id="IPR019775">
    <property type="entry name" value="WD40_repeat_CS"/>
</dbReference>
<keyword evidence="1 3" id="KW-0853">WD repeat</keyword>
<feature type="domain" description="WDR5-like beta-propeller" evidence="4">
    <location>
        <begin position="8"/>
        <end position="236"/>
    </location>
</feature>
<dbReference type="PRINTS" id="PR00320">
    <property type="entry name" value="GPROTEINBRPT"/>
</dbReference>
<evidence type="ECO:0000313" key="5">
    <source>
        <dbReference type="EMBL" id="KDN37456.1"/>
    </source>
</evidence>
<dbReference type="GeneID" id="25266904"/>
<dbReference type="STRING" id="1037660.A0A066V7M0"/>
<organism evidence="5 6">
    <name type="scientific">Tilletiaria anomala (strain ATCC 24038 / CBS 436.72 / UBC 951)</name>
    <dbReference type="NCBI Taxonomy" id="1037660"/>
    <lineage>
        <taxon>Eukaryota</taxon>
        <taxon>Fungi</taxon>
        <taxon>Dikarya</taxon>
        <taxon>Basidiomycota</taxon>
        <taxon>Ustilaginomycotina</taxon>
        <taxon>Exobasidiomycetes</taxon>
        <taxon>Georgefischeriales</taxon>
        <taxon>Tilletiariaceae</taxon>
        <taxon>Tilletiaria</taxon>
    </lineage>
</organism>
<dbReference type="Pfam" id="PF00400">
    <property type="entry name" value="WD40"/>
    <property type="match status" value="1"/>
</dbReference>
<gene>
    <name evidence="5" type="ORF">K437DRAFT_279663</name>
</gene>
<dbReference type="GO" id="GO:0048188">
    <property type="term" value="C:Set1C/COMPASS complex"/>
    <property type="evidence" value="ECO:0007669"/>
    <property type="project" value="TreeGrafter"/>
</dbReference>
<dbReference type="SMART" id="SM00320">
    <property type="entry name" value="WD40"/>
    <property type="match status" value="7"/>
</dbReference>
<dbReference type="OrthoDB" id="674604at2759"/>
<dbReference type="InParanoid" id="A0A066V7M0"/>
<evidence type="ECO:0000259" key="4">
    <source>
        <dbReference type="Pfam" id="PF25175"/>
    </source>
</evidence>
<dbReference type="InterPro" id="IPR001680">
    <property type="entry name" value="WD40_rpt"/>
</dbReference>
<dbReference type="InterPro" id="IPR020472">
    <property type="entry name" value="WD40_PAC1"/>
</dbReference>
<dbReference type="InterPro" id="IPR015943">
    <property type="entry name" value="WD40/YVTN_repeat-like_dom_sf"/>
</dbReference>
<dbReference type="PROSITE" id="PS50082">
    <property type="entry name" value="WD_REPEATS_2"/>
    <property type="match status" value="6"/>
</dbReference>
<keyword evidence="2" id="KW-0677">Repeat</keyword>